<evidence type="ECO:0000256" key="5">
    <source>
        <dbReference type="ARBA" id="ARBA00014520"/>
    </source>
</evidence>
<evidence type="ECO:0000256" key="14">
    <source>
        <dbReference type="ARBA" id="ARBA00023242"/>
    </source>
</evidence>
<feature type="compositionally biased region" description="Low complexity" evidence="17">
    <location>
        <begin position="89"/>
        <end position="102"/>
    </location>
</feature>
<keyword evidence="10" id="KW-0498">Mitosis</keyword>
<feature type="compositionally biased region" description="Low complexity" evidence="17">
    <location>
        <begin position="127"/>
        <end position="138"/>
    </location>
</feature>
<dbReference type="PANTHER" id="PTHR28200:SF1">
    <property type="entry name" value="DASH COMPLEX SUBUNIT ASK1"/>
    <property type="match status" value="1"/>
</dbReference>
<dbReference type="AlphaFoldDB" id="A0AA40C9A3"/>
<evidence type="ECO:0000256" key="7">
    <source>
        <dbReference type="ARBA" id="ARBA00022490"/>
    </source>
</evidence>
<feature type="compositionally biased region" description="Gly residues" evidence="17">
    <location>
        <begin position="247"/>
        <end position="260"/>
    </location>
</feature>
<keyword evidence="15" id="KW-0131">Cell cycle</keyword>
<dbReference type="GO" id="GO:0051301">
    <property type="term" value="P:cell division"/>
    <property type="evidence" value="ECO:0007669"/>
    <property type="project" value="UniProtKB-KW"/>
</dbReference>
<evidence type="ECO:0000256" key="2">
    <source>
        <dbReference type="ARBA" id="ARBA00004186"/>
    </source>
</evidence>
<feature type="region of interest" description="Disordered" evidence="17">
    <location>
        <begin position="302"/>
        <end position="345"/>
    </location>
</feature>
<keyword evidence="7" id="KW-0963">Cytoplasm</keyword>
<feature type="compositionally biased region" description="Low complexity" evidence="17">
    <location>
        <begin position="201"/>
        <end position="217"/>
    </location>
</feature>
<keyword evidence="11" id="KW-0159">Chromosome partition</keyword>
<dbReference type="PANTHER" id="PTHR28200">
    <property type="entry name" value="DASH COMPLEX SUBUNIT ASK1"/>
    <property type="match status" value="1"/>
</dbReference>
<evidence type="ECO:0000256" key="1">
    <source>
        <dbReference type="ARBA" id="ARBA00004123"/>
    </source>
</evidence>
<dbReference type="GO" id="GO:0008608">
    <property type="term" value="P:attachment of spindle microtubules to kinetochore"/>
    <property type="evidence" value="ECO:0007669"/>
    <property type="project" value="InterPro"/>
</dbReference>
<reference evidence="18" key="1">
    <citation type="submission" date="2023-06" db="EMBL/GenBank/DDBJ databases">
        <title>Genome-scale phylogeny and comparative genomics of the fungal order Sordariales.</title>
        <authorList>
            <consortium name="Lawrence Berkeley National Laboratory"/>
            <person name="Hensen N."/>
            <person name="Bonometti L."/>
            <person name="Westerberg I."/>
            <person name="Brannstrom I.O."/>
            <person name="Guillou S."/>
            <person name="Cros-Aarteil S."/>
            <person name="Calhoun S."/>
            <person name="Haridas S."/>
            <person name="Kuo A."/>
            <person name="Mondo S."/>
            <person name="Pangilinan J."/>
            <person name="Riley R."/>
            <person name="LaButti K."/>
            <person name="Andreopoulos B."/>
            <person name="Lipzen A."/>
            <person name="Chen C."/>
            <person name="Yanf M."/>
            <person name="Daum C."/>
            <person name="Ng V."/>
            <person name="Clum A."/>
            <person name="Steindorff A."/>
            <person name="Ohm R."/>
            <person name="Martin F."/>
            <person name="Silar P."/>
            <person name="Natvig D."/>
            <person name="Lalanne C."/>
            <person name="Gautier V."/>
            <person name="Ament-velasquez S.L."/>
            <person name="Kruys A."/>
            <person name="Hutchinson M.I."/>
            <person name="Powell A.J."/>
            <person name="Barry K."/>
            <person name="Miller A.N."/>
            <person name="Grigoriev I.V."/>
            <person name="Debuchy R."/>
            <person name="Gladieux P."/>
            <person name="Thoren M.H."/>
            <person name="Johannesson H."/>
        </authorList>
    </citation>
    <scope>NUCLEOTIDE SEQUENCE</scope>
    <source>
        <strain evidence="18">SMH3391-2</strain>
    </source>
</reference>
<protein>
    <recommendedName>
        <fullName evidence="5">DASH complex subunit ASK1</fullName>
    </recommendedName>
</protein>
<proteinExistence type="inferred from homology"/>
<evidence type="ECO:0000256" key="3">
    <source>
        <dbReference type="ARBA" id="ARBA00004629"/>
    </source>
</evidence>
<keyword evidence="14" id="KW-0539">Nucleus</keyword>
<feature type="region of interest" description="Disordered" evidence="17">
    <location>
        <begin position="201"/>
        <end position="224"/>
    </location>
</feature>
<dbReference type="InterPro" id="IPR013964">
    <property type="entry name" value="DASH_Ask1"/>
</dbReference>
<evidence type="ECO:0000256" key="6">
    <source>
        <dbReference type="ARBA" id="ARBA00022454"/>
    </source>
</evidence>
<keyword evidence="13" id="KW-0206">Cytoskeleton</keyword>
<evidence type="ECO:0000256" key="10">
    <source>
        <dbReference type="ARBA" id="ARBA00022776"/>
    </source>
</evidence>
<feature type="compositionally biased region" description="Polar residues" evidence="17">
    <location>
        <begin position="165"/>
        <end position="179"/>
    </location>
</feature>
<gene>
    <name evidence="18" type="ORF">B0T17DRAFT_506304</name>
</gene>
<keyword evidence="8" id="KW-0132">Cell division</keyword>
<accession>A0AA40C9A3</accession>
<evidence type="ECO:0000313" key="18">
    <source>
        <dbReference type="EMBL" id="KAK0629780.1"/>
    </source>
</evidence>
<evidence type="ECO:0000256" key="12">
    <source>
        <dbReference type="ARBA" id="ARBA00022838"/>
    </source>
</evidence>
<dbReference type="GO" id="GO:0042729">
    <property type="term" value="C:DASH complex"/>
    <property type="evidence" value="ECO:0007669"/>
    <property type="project" value="InterPro"/>
</dbReference>
<keyword evidence="12" id="KW-0995">Kinetochore</keyword>
<feature type="region of interest" description="Disordered" evidence="17">
    <location>
        <begin position="89"/>
        <end position="185"/>
    </location>
</feature>
<organism evidence="18 19">
    <name type="scientific">Bombardia bombarda</name>
    <dbReference type="NCBI Taxonomy" id="252184"/>
    <lineage>
        <taxon>Eukaryota</taxon>
        <taxon>Fungi</taxon>
        <taxon>Dikarya</taxon>
        <taxon>Ascomycota</taxon>
        <taxon>Pezizomycotina</taxon>
        <taxon>Sordariomycetes</taxon>
        <taxon>Sordariomycetidae</taxon>
        <taxon>Sordariales</taxon>
        <taxon>Lasiosphaeriaceae</taxon>
        <taxon>Bombardia</taxon>
    </lineage>
</organism>
<name>A0AA40C9A3_9PEZI</name>
<evidence type="ECO:0000256" key="15">
    <source>
        <dbReference type="ARBA" id="ARBA00023306"/>
    </source>
</evidence>
<dbReference type="GO" id="GO:0044732">
    <property type="term" value="C:mitotic spindle pole body"/>
    <property type="evidence" value="ECO:0007669"/>
    <property type="project" value="TreeGrafter"/>
</dbReference>
<evidence type="ECO:0000256" key="11">
    <source>
        <dbReference type="ARBA" id="ARBA00022829"/>
    </source>
</evidence>
<dbReference type="Proteomes" id="UP001174934">
    <property type="component" value="Unassembled WGS sequence"/>
</dbReference>
<evidence type="ECO:0000256" key="17">
    <source>
        <dbReference type="SAM" id="MobiDB-lite"/>
    </source>
</evidence>
<dbReference type="GO" id="GO:0005874">
    <property type="term" value="C:microtubule"/>
    <property type="evidence" value="ECO:0007669"/>
    <property type="project" value="UniProtKB-KW"/>
</dbReference>
<evidence type="ECO:0000256" key="9">
    <source>
        <dbReference type="ARBA" id="ARBA00022701"/>
    </source>
</evidence>
<dbReference type="GO" id="GO:0072686">
    <property type="term" value="C:mitotic spindle"/>
    <property type="evidence" value="ECO:0007669"/>
    <property type="project" value="InterPro"/>
</dbReference>
<evidence type="ECO:0000256" key="16">
    <source>
        <dbReference type="ARBA" id="ARBA00023328"/>
    </source>
</evidence>
<keyword evidence="9" id="KW-0493">Microtubule</keyword>
<evidence type="ECO:0000256" key="13">
    <source>
        <dbReference type="ARBA" id="ARBA00023212"/>
    </source>
</evidence>
<evidence type="ECO:0000256" key="4">
    <source>
        <dbReference type="ARBA" id="ARBA00010731"/>
    </source>
</evidence>
<dbReference type="EMBL" id="JAULSR010000002">
    <property type="protein sequence ID" value="KAK0629780.1"/>
    <property type="molecule type" value="Genomic_DNA"/>
</dbReference>
<comment type="similarity">
    <text evidence="4">Belongs to the DASH complex ASK1 family.</text>
</comment>
<comment type="caution">
    <text evidence="18">The sequence shown here is derived from an EMBL/GenBank/DDBJ whole genome shotgun (WGS) entry which is preliminary data.</text>
</comment>
<keyword evidence="19" id="KW-1185">Reference proteome</keyword>
<comment type="subcellular location">
    <subcellularLocation>
        <location evidence="3">Chromosome</location>
        <location evidence="3">Centromere</location>
        <location evidence="3">Kinetochore</location>
    </subcellularLocation>
    <subcellularLocation>
        <location evidence="2">Cytoplasm</location>
        <location evidence="2">Cytoskeleton</location>
        <location evidence="2">Spindle</location>
    </subcellularLocation>
    <subcellularLocation>
        <location evidence="1">Nucleus</location>
    </subcellularLocation>
</comment>
<sequence length="520" mass="56732">MSRPGQPTTRNLSLTEELERLEQSITLTLQEIDHNFSRAHRIVTSSILPLVEQYGEHSRSVWEASKFWKQFFEASANVSLSGYEELANGEDTTAMTTDGETTVQDETTATYTPRPRSAGRDNHRSNNNDNNNTTTTFTADESSAFHDQGSNTDDSVLTDADGDLTGSTPRPPTTKTLSVRPQMAGLDSPYEALKREFKSEAAGAGTGAADNNNNNNNADEESDSELLFQQHTARLPDMSMTPRSSLGGAGHDGAGRGGRTGYDDSDDDERDKHGKKKNHDPLLHRMLDKNYRVMATPHRAMATGVSPIKWKVNPRDDDAGGGKGKDKERRSKPVWQDSPMSSPEMAVPQLRSAAFMSPVRAAYRGKLTAAAVAAARGQAAAAAPRTPGVSVQTPMAGRKVRDVYGGKAEEDTRYEDEITWEESDSDEFAGMSPPKTIQFALPPSKLLQTPGGLPLPPFLMCWDVGVIANFLSFCFLHKAREASKRIVEGILLTAGAEPDSSEEYSPTMVKMNPDILDDTF</sequence>
<evidence type="ECO:0000256" key="8">
    <source>
        <dbReference type="ARBA" id="ARBA00022618"/>
    </source>
</evidence>
<keyword evidence="6" id="KW-0158">Chromosome</keyword>
<feature type="region of interest" description="Disordered" evidence="17">
    <location>
        <begin position="237"/>
        <end position="285"/>
    </location>
</feature>
<evidence type="ECO:0000313" key="19">
    <source>
        <dbReference type="Proteomes" id="UP001174934"/>
    </source>
</evidence>
<keyword evidence="16" id="KW-0137">Centromere</keyword>
<dbReference type="Pfam" id="PF08655">
    <property type="entry name" value="DASH_Ask1"/>
    <property type="match status" value="1"/>
</dbReference>
<feature type="compositionally biased region" description="Basic and acidic residues" evidence="17">
    <location>
        <begin position="313"/>
        <end position="331"/>
    </location>
</feature>